<evidence type="ECO:0000313" key="7">
    <source>
        <dbReference type="EMBL" id="OIR03032.1"/>
    </source>
</evidence>
<dbReference type="EMBL" id="MLJW01000069">
    <property type="protein sequence ID" value="OIR03032.1"/>
    <property type="molecule type" value="Genomic_DNA"/>
</dbReference>
<feature type="transmembrane region" description="Helical" evidence="5">
    <location>
        <begin position="53"/>
        <end position="71"/>
    </location>
</feature>
<comment type="subcellular location">
    <subcellularLocation>
        <location evidence="1">Membrane</location>
        <topology evidence="1">Multi-pass membrane protein</topology>
    </subcellularLocation>
</comment>
<keyword evidence="4 5" id="KW-0472">Membrane</keyword>
<dbReference type="GO" id="GO:0005886">
    <property type="term" value="C:plasma membrane"/>
    <property type="evidence" value="ECO:0007669"/>
    <property type="project" value="TreeGrafter"/>
</dbReference>
<reference evidence="7" key="1">
    <citation type="submission" date="2016-10" db="EMBL/GenBank/DDBJ databases">
        <title>Sequence of Gallionella enrichment culture.</title>
        <authorList>
            <person name="Poehlein A."/>
            <person name="Muehling M."/>
            <person name="Daniel R."/>
        </authorList>
    </citation>
    <scope>NUCLEOTIDE SEQUENCE</scope>
</reference>
<dbReference type="AlphaFoldDB" id="A0A1J5SG62"/>
<dbReference type="InterPro" id="IPR012340">
    <property type="entry name" value="NA-bd_OB-fold"/>
</dbReference>
<organism evidence="7">
    <name type="scientific">mine drainage metagenome</name>
    <dbReference type="NCBI Taxonomy" id="410659"/>
    <lineage>
        <taxon>unclassified sequences</taxon>
        <taxon>metagenomes</taxon>
        <taxon>ecological metagenomes</taxon>
    </lineage>
</organism>
<dbReference type="InterPro" id="IPR002810">
    <property type="entry name" value="NfeD-like_C"/>
</dbReference>
<dbReference type="PANTHER" id="PTHR33507:SF3">
    <property type="entry name" value="INNER MEMBRANE PROTEIN YBBJ"/>
    <property type="match status" value="1"/>
</dbReference>
<evidence type="ECO:0000256" key="3">
    <source>
        <dbReference type="ARBA" id="ARBA00022989"/>
    </source>
</evidence>
<comment type="caution">
    <text evidence="7">The sequence shown here is derived from an EMBL/GenBank/DDBJ whole genome shotgun (WGS) entry which is preliminary data.</text>
</comment>
<evidence type="ECO:0000256" key="4">
    <source>
        <dbReference type="ARBA" id="ARBA00023136"/>
    </source>
</evidence>
<evidence type="ECO:0000256" key="1">
    <source>
        <dbReference type="ARBA" id="ARBA00004141"/>
    </source>
</evidence>
<dbReference type="Gene3D" id="2.40.50.140">
    <property type="entry name" value="Nucleic acid-binding proteins"/>
    <property type="match status" value="1"/>
</dbReference>
<evidence type="ECO:0000259" key="6">
    <source>
        <dbReference type="Pfam" id="PF01957"/>
    </source>
</evidence>
<proteinExistence type="predicted"/>
<name>A0A1J5SG62_9ZZZZ</name>
<sequence length="147" mass="16097">MQPEWWQWAIVGIALILAELAIPVFVMIWFGLGALLVSLLVALFPALGLTGQLGCWLAFSLLLILLWFRIFRPGAHKTRIGMSDDYVVGEIGLLTHPVAPFEKGRVRFQKPILGSETWDCIADEAMAAGARVKVLGIEGSLVKVGKV</sequence>
<keyword evidence="2 5" id="KW-0812">Transmembrane</keyword>
<dbReference type="Pfam" id="PF01957">
    <property type="entry name" value="NfeD"/>
    <property type="match status" value="1"/>
</dbReference>
<dbReference type="InterPro" id="IPR052165">
    <property type="entry name" value="Membrane_assoc_protease"/>
</dbReference>
<dbReference type="PANTHER" id="PTHR33507">
    <property type="entry name" value="INNER MEMBRANE PROTEIN YBBJ"/>
    <property type="match status" value="1"/>
</dbReference>
<feature type="domain" description="NfeD-like C-terminal" evidence="6">
    <location>
        <begin position="87"/>
        <end position="145"/>
    </location>
</feature>
<evidence type="ECO:0000256" key="5">
    <source>
        <dbReference type="SAM" id="Phobius"/>
    </source>
</evidence>
<evidence type="ECO:0000256" key="2">
    <source>
        <dbReference type="ARBA" id="ARBA00022692"/>
    </source>
</evidence>
<protein>
    <recommendedName>
        <fullName evidence="6">NfeD-like C-terminal domain-containing protein</fullName>
    </recommendedName>
</protein>
<dbReference type="SUPFAM" id="SSF141322">
    <property type="entry name" value="NfeD domain-like"/>
    <property type="match status" value="1"/>
</dbReference>
<feature type="transmembrane region" description="Helical" evidence="5">
    <location>
        <begin position="6"/>
        <end position="22"/>
    </location>
</feature>
<gene>
    <name evidence="7" type="ORF">GALL_148100</name>
</gene>
<keyword evidence="3 5" id="KW-1133">Transmembrane helix</keyword>
<accession>A0A1J5SG62</accession>